<dbReference type="AlphaFoldDB" id="W2ZY56"/>
<dbReference type="OrthoDB" id="128611at2759"/>
<dbReference type="GO" id="GO:0006310">
    <property type="term" value="P:DNA recombination"/>
    <property type="evidence" value="ECO:0007669"/>
    <property type="project" value="UniProtKB-KW"/>
</dbReference>
<keyword evidence="1" id="KW-0233">DNA recombination</keyword>
<organism evidence="2 3">
    <name type="scientific">Phytophthora nicotianae P10297</name>
    <dbReference type="NCBI Taxonomy" id="1317064"/>
    <lineage>
        <taxon>Eukaryota</taxon>
        <taxon>Sar</taxon>
        <taxon>Stramenopiles</taxon>
        <taxon>Oomycota</taxon>
        <taxon>Peronosporomycetes</taxon>
        <taxon>Peronosporales</taxon>
        <taxon>Peronosporaceae</taxon>
        <taxon>Phytophthora</taxon>
    </lineage>
</organism>
<dbReference type="SUPFAM" id="SSF56349">
    <property type="entry name" value="DNA breaking-rejoining enzymes"/>
    <property type="match status" value="1"/>
</dbReference>
<proteinExistence type="predicted"/>
<dbReference type="InterPro" id="IPR013762">
    <property type="entry name" value="Integrase-like_cat_sf"/>
</dbReference>
<reference evidence="2 3" key="1">
    <citation type="submission" date="2013-11" db="EMBL/GenBank/DDBJ databases">
        <title>The Genome Sequence of Phytophthora parasitica P10297.</title>
        <authorList>
            <consortium name="The Broad Institute Genomics Platform"/>
            <person name="Russ C."/>
            <person name="Tyler B."/>
            <person name="Panabieres F."/>
            <person name="Shan W."/>
            <person name="Tripathy S."/>
            <person name="Grunwald N."/>
            <person name="Machado M."/>
            <person name="Johnson C.S."/>
            <person name="Walker B."/>
            <person name="Young S.K."/>
            <person name="Zeng Q."/>
            <person name="Gargeya S."/>
            <person name="Fitzgerald M."/>
            <person name="Haas B."/>
            <person name="Abouelleil A."/>
            <person name="Allen A.W."/>
            <person name="Alvarado L."/>
            <person name="Arachchi H.M."/>
            <person name="Berlin A.M."/>
            <person name="Chapman S.B."/>
            <person name="Gainer-Dewar J."/>
            <person name="Goldberg J."/>
            <person name="Griggs A."/>
            <person name="Gujja S."/>
            <person name="Hansen M."/>
            <person name="Howarth C."/>
            <person name="Imamovic A."/>
            <person name="Ireland A."/>
            <person name="Larimer J."/>
            <person name="McCowan C."/>
            <person name="Murphy C."/>
            <person name="Pearson M."/>
            <person name="Poon T.W."/>
            <person name="Priest M."/>
            <person name="Roberts A."/>
            <person name="Saif S."/>
            <person name="Shea T."/>
            <person name="Sisk P."/>
            <person name="Sykes S."/>
            <person name="Wortman J."/>
            <person name="Nusbaum C."/>
            <person name="Birren B."/>
        </authorList>
    </citation>
    <scope>NUCLEOTIDE SEQUENCE [LARGE SCALE GENOMIC DNA]</scope>
    <source>
        <strain evidence="2 3">P10297</strain>
    </source>
</reference>
<comment type="caution">
    <text evidence="2">The sequence shown here is derived from an EMBL/GenBank/DDBJ whole genome shotgun (WGS) entry which is preliminary data.</text>
</comment>
<gene>
    <name evidence="2" type="ORF">F442_02743</name>
</gene>
<dbReference type="Gene3D" id="1.10.443.10">
    <property type="entry name" value="Intergrase catalytic core"/>
    <property type="match status" value="1"/>
</dbReference>
<evidence type="ECO:0000313" key="3">
    <source>
        <dbReference type="Proteomes" id="UP000018948"/>
    </source>
</evidence>
<evidence type="ECO:0000313" key="2">
    <source>
        <dbReference type="EMBL" id="ETP52203.1"/>
    </source>
</evidence>
<evidence type="ECO:0000256" key="1">
    <source>
        <dbReference type="ARBA" id="ARBA00023172"/>
    </source>
</evidence>
<dbReference type="InterPro" id="IPR011010">
    <property type="entry name" value="DNA_brk_join_enz"/>
</dbReference>
<protein>
    <submittedName>
        <fullName evidence="2">Uncharacterized protein</fullName>
    </submittedName>
</protein>
<accession>W2ZY56</accession>
<dbReference type="EMBL" id="ANIY01000599">
    <property type="protein sequence ID" value="ETP52203.1"/>
    <property type="molecule type" value="Genomic_DNA"/>
</dbReference>
<name>W2ZY56_PHYNI</name>
<dbReference type="GO" id="GO:0003677">
    <property type="term" value="F:DNA binding"/>
    <property type="evidence" value="ECO:0007669"/>
    <property type="project" value="InterPro"/>
</dbReference>
<sequence>MTNVNWSQLEKKVAEIKRNRMSARSRAVYQNSYGRFVDWVVLHKPQLLTPAFAQRLGDVSDLAIKQLRKTHLNLDEANPPLQFDVLQSDVFELWRKICVSISRGPNVKWLLQQREEKLVQKSGKDPLSFELYFFFCEQLLQQTSKDMLFARAYMVISWNLMCRSANAFGIRHGHIEWSGDALCVYFAHQKNDQEGRRPRDPRHIYANPLRPAICPVLALAIFWATSSFDGSDRLFPGSNQYDRFRKCLQRLLDRDCVAEELHRRGVDRDEHGTHSMRKGAATYCASGSTACPSSTAVHLRAGWSLGGVQNTYLRYESAGDMHVGQTVSGLPPDSHEFAVLPLHFEERDATIENAIDCVFPGMPANLTYIGEFCLTSLVYHEPYLRLNIPKSHPLFESPLFQYPTLLSDLLAKLRGIKDRSGRLHATGVPPHVAILGKMKGLLEATLQTVEHIDAARASTVKEIMSELEKRAIGAGTVTFEGLDLALKRCLDTVGVMDLVNKLNTTPVQTSCQLVEGETPVIPSFFWGGRFRRVPQEFQLPDCSVATLWVMWQCGNATKKIPPLRMLDGLDMPNRNMQKRLSDIRYLMSSVEAEARRIGMWRARQNVEEAVKTFSARASVVTVPHLTAKNRKRRQGQLSLMCRHQK</sequence>
<dbReference type="GO" id="GO:0015074">
    <property type="term" value="P:DNA integration"/>
    <property type="evidence" value="ECO:0007669"/>
    <property type="project" value="InterPro"/>
</dbReference>
<dbReference type="Proteomes" id="UP000018948">
    <property type="component" value="Unassembled WGS sequence"/>
</dbReference>